<evidence type="ECO:0000313" key="4">
    <source>
        <dbReference type="EMBL" id="SIT97106.1"/>
    </source>
</evidence>
<dbReference type="AlphaFoldDB" id="A0A1U7PU73"/>
<keyword evidence="1 2" id="KW-0732">Signal</keyword>
<evidence type="ECO:0000313" key="5">
    <source>
        <dbReference type="Proteomes" id="UP000187261"/>
    </source>
</evidence>
<reference evidence="5" key="1">
    <citation type="submission" date="2016-10" db="EMBL/GenBank/DDBJ databases">
        <authorList>
            <person name="Varghese N."/>
            <person name="Submissions S."/>
        </authorList>
    </citation>
    <scope>NUCLEOTIDE SEQUENCE [LARGE SCALE GENOMIC DNA]</scope>
    <source>
        <strain evidence="5">DSM 19482</strain>
    </source>
</reference>
<sequence length="234" mass="26652">MKKLLLLSLFFTSFLAFSQNNVLLKTWYLSSLYLDGTLKENPFPNVGYIDFKNENNSVYAEASYYYLAGKTKIIMDPENQFHLEHIGWAMLANGPGENQQMNQYGELFFLKFLRVFSQSDTVGCCFTYDISNDGKKLTLTNNEGNIATFYDSVMAVSEAEKSNYKLYPNPVSDILTIENLTPHSDLELIDSSGKVVKQIKNIQTPKTQINIKNLAPGIYYLKINNQSSQKIIKK</sequence>
<dbReference type="Pfam" id="PF18962">
    <property type="entry name" value="Por_Secre_tail"/>
    <property type="match status" value="1"/>
</dbReference>
<dbReference type="NCBIfam" id="TIGR04183">
    <property type="entry name" value="Por_Secre_tail"/>
    <property type="match status" value="1"/>
</dbReference>
<dbReference type="Proteomes" id="UP000187261">
    <property type="component" value="Unassembled WGS sequence"/>
</dbReference>
<protein>
    <submittedName>
        <fullName evidence="4">Por secretion system C-terminal sorting domain-containing protein</fullName>
    </submittedName>
</protein>
<dbReference type="EMBL" id="FTPU01000017">
    <property type="protein sequence ID" value="SIT97106.1"/>
    <property type="molecule type" value="Genomic_DNA"/>
</dbReference>
<dbReference type="InterPro" id="IPR026444">
    <property type="entry name" value="Secre_tail"/>
</dbReference>
<organism evidence="4 5">
    <name type="scientific">Epilithonimonas bovis DSM 19482</name>
    <dbReference type="NCBI Taxonomy" id="1121284"/>
    <lineage>
        <taxon>Bacteria</taxon>
        <taxon>Pseudomonadati</taxon>
        <taxon>Bacteroidota</taxon>
        <taxon>Flavobacteriia</taxon>
        <taxon>Flavobacteriales</taxon>
        <taxon>Weeksellaceae</taxon>
        <taxon>Chryseobacterium group</taxon>
        <taxon>Epilithonimonas</taxon>
    </lineage>
</organism>
<evidence type="ECO:0000259" key="3">
    <source>
        <dbReference type="Pfam" id="PF18962"/>
    </source>
</evidence>
<evidence type="ECO:0000256" key="1">
    <source>
        <dbReference type="ARBA" id="ARBA00022729"/>
    </source>
</evidence>
<dbReference type="Gene3D" id="2.60.120.380">
    <property type="match status" value="1"/>
</dbReference>
<feature type="signal peptide" evidence="2">
    <location>
        <begin position="1"/>
        <end position="18"/>
    </location>
</feature>
<feature type="chain" id="PRO_5012979282" evidence="2">
    <location>
        <begin position="19"/>
        <end position="234"/>
    </location>
</feature>
<proteinExistence type="predicted"/>
<name>A0A1U7PU73_9FLAO</name>
<dbReference type="RefSeq" id="WP_076783292.1">
    <property type="nucleotide sequence ID" value="NZ_FTPU01000017.1"/>
</dbReference>
<feature type="domain" description="Secretion system C-terminal sorting" evidence="3">
    <location>
        <begin position="166"/>
        <end position="233"/>
    </location>
</feature>
<accession>A0A1U7PU73</accession>
<dbReference type="OrthoDB" id="1247397at2"/>
<gene>
    <name evidence="4" type="ORF">SAMN05660493_01814</name>
</gene>
<evidence type="ECO:0000256" key="2">
    <source>
        <dbReference type="SAM" id="SignalP"/>
    </source>
</evidence>
<dbReference type="STRING" id="1121284.SAMN05660493_01814"/>
<keyword evidence="5" id="KW-1185">Reference proteome</keyword>